<comment type="subunit">
    <text evidence="3 9">Tetramer of two alpha and two beta chains.</text>
</comment>
<dbReference type="InterPro" id="IPR018204">
    <property type="entry name" value="Trp_synthase_alpha_AS"/>
</dbReference>
<evidence type="ECO:0000256" key="2">
    <source>
        <dbReference type="ARBA" id="ARBA00004733"/>
    </source>
</evidence>
<evidence type="ECO:0000313" key="11">
    <source>
        <dbReference type="EMBL" id="MBU2692951.1"/>
    </source>
</evidence>
<dbReference type="AlphaFoldDB" id="A0A948W8R2"/>
<comment type="function">
    <text evidence="1 9">The alpha subunit is responsible for the aldol cleavage of indoleglycerol phosphate to indole and glyceraldehyde 3-phosphate.</text>
</comment>
<dbReference type="InterPro" id="IPR013785">
    <property type="entry name" value="Aldolase_TIM"/>
</dbReference>
<dbReference type="SUPFAM" id="SSF51366">
    <property type="entry name" value="Ribulose-phoshate binding barrel"/>
    <property type="match status" value="1"/>
</dbReference>
<accession>A0A948W8R2</accession>
<keyword evidence="6 9" id="KW-0057">Aromatic amino acid biosynthesis</keyword>
<dbReference type="PANTHER" id="PTHR43406">
    <property type="entry name" value="TRYPTOPHAN SYNTHASE, ALPHA CHAIN"/>
    <property type="match status" value="1"/>
</dbReference>
<comment type="similarity">
    <text evidence="9 10">Belongs to the TrpA family.</text>
</comment>
<proteinExistence type="inferred from homology"/>
<dbReference type="PANTHER" id="PTHR43406:SF1">
    <property type="entry name" value="TRYPTOPHAN SYNTHASE ALPHA CHAIN, CHLOROPLASTIC"/>
    <property type="match status" value="1"/>
</dbReference>
<dbReference type="GO" id="GO:0005829">
    <property type="term" value="C:cytosol"/>
    <property type="evidence" value="ECO:0007669"/>
    <property type="project" value="TreeGrafter"/>
</dbReference>
<evidence type="ECO:0000256" key="1">
    <source>
        <dbReference type="ARBA" id="ARBA00003365"/>
    </source>
</evidence>
<dbReference type="EMBL" id="JAHJDP010000107">
    <property type="protein sequence ID" value="MBU2692951.1"/>
    <property type="molecule type" value="Genomic_DNA"/>
</dbReference>
<evidence type="ECO:0000256" key="6">
    <source>
        <dbReference type="ARBA" id="ARBA00023141"/>
    </source>
</evidence>
<dbReference type="PROSITE" id="PS00167">
    <property type="entry name" value="TRP_SYNTHASE_ALPHA"/>
    <property type="match status" value="1"/>
</dbReference>
<keyword evidence="4 9" id="KW-0028">Amino-acid biosynthesis</keyword>
<dbReference type="EC" id="4.2.1.20" evidence="9"/>
<dbReference type="FunFam" id="3.20.20.70:FF:000037">
    <property type="entry name" value="Tryptophan synthase alpha chain"/>
    <property type="match status" value="1"/>
</dbReference>
<evidence type="ECO:0000256" key="9">
    <source>
        <dbReference type="HAMAP-Rule" id="MF_00131"/>
    </source>
</evidence>
<feature type="active site" description="Proton acceptor" evidence="9">
    <location>
        <position position="27"/>
    </location>
</feature>
<evidence type="ECO:0000256" key="5">
    <source>
        <dbReference type="ARBA" id="ARBA00022822"/>
    </source>
</evidence>
<protein>
    <recommendedName>
        <fullName evidence="9">Tryptophan synthase alpha chain</fullName>
        <ecNumber evidence="9">4.2.1.20</ecNumber>
    </recommendedName>
</protein>
<evidence type="ECO:0000256" key="4">
    <source>
        <dbReference type="ARBA" id="ARBA00022605"/>
    </source>
</evidence>
<dbReference type="NCBIfam" id="TIGR00262">
    <property type="entry name" value="trpA"/>
    <property type="match status" value="1"/>
</dbReference>
<evidence type="ECO:0000256" key="7">
    <source>
        <dbReference type="ARBA" id="ARBA00023239"/>
    </source>
</evidence>
<comment type="pathway">
    <text evidence="2 9">Amino-acid biosynthesis; L-tryptophan biosynthesis; L-tryptophan from chorismate: step 5/5.</text>
</comment>
<reference evidence="11" key="1">
    <citation type="submission" date="2021-05" db="EMBL/GenBank/DDBJ databases">
        <title>Energy efficiency and biological interactions define the core microbiome of deep oligotrophic groundwater.</title>
        <authorList>
            <person name="Mehrshad M."/>
            <person name="Lopez-Fernandez M."/>
            <person name="Bell E."/>
            <person name="Bernier-Latmani R."/>
            <person name="Bertilsson S."/>
            <person name="Dopson M."/>
        </authorList>
    </citation>
    <scope>NUCLEOTIDE SEQUENCE</scope>
    <source>
        <strain evidence="11">Modern_marine.mb.64</strain>
    </source>
</reference>
<name>A0A948W8R2_UNCEI</name>
<dbReference type="InterPro" id="IPR011060">
    <property type="entry name" value="RibuloseP-bd_barrel"/>
</dbReference>
<keyword evidence="5 9" id="KW-0822">Tryptophan biosynthesis</keyword>
<dbReference type="InterPro" id="IPR002028">
    <property type="entry name" value="Trp_synthase_suA"/>
</dbReference>
<dbReference type="GO" id="GO:0004834">
    <property type="term" value="F:tryptophan synthase activity"/>
    <property type="evidence" value="ECO:0007669"/>
    <property type="project" value="UniProtKB-UniRule"/>
</dbReference>
<dbReference type="CDD" id="cd04724">
    <property type="entry name" value="Tryptophan_synthase_alpha"/>
    <property type="match status" value="1"/>
</dbReference>
<organism evidence="11 12">
    <name type="scientific">Eiseniibacteriota bacterium</name>
    <dbReference type="NCBI Taxonomy" id="2212470"/>
    <lineage>
        <taxon>Bacteria</taxon>
        <taxon>Candidatus Eiseniibacteriota</taxon>
    </lineage>
</organism>
<comment type="catalytic activity">
    <reaction evidence="8 9">
        <text>(1S,2R)-1-C-(indol-3-yl)glycerol 3-phosphate + L-serine = D-glyceraldehyde 3-phosphate + L-tryptophan + H2O</text>
        <dbReference type="Rhea" id="RHEA:10532"/>
        <dbReference type="ChEBI" id="CHEBI:15377"/>
        <dbReference type="ChEBI" id="CHEBI:33384"/>
        <dbReference type="ChEBI" id="CHEBI:57912"/>
        <dbReference type="ChEBI" id="CHEBI:58866"/>
        <dbReference type="ChEBI" id="CHEBI:59776"/>
        <dbReference type="EC" id="4.2.1.20"/>
    </reaction>
</comment>
<dbReference type="Pfam" id="PF00290">
    <property type="entry name" value="Trp_syntA"/>
    <property type="match status" value="1"/>
</dbReference>
<evidence type="ECO:0000256" key="10">
    <source>
        <dbReference type="RuleBase" id="RU003662"/>
    </source>
</evidence>
<evidence type="ECO:0000313" key="12">
    <source>
        <dbReference type="Proteomes" id="UP000777784"/>
    </source>
</evidence>
<evidence type="ECO:0000256" key="3">
    <source>
        <dbReference type="ARBA" id="ARBA00011270"/>
    </source>
</evidence>
<dbReference type="Gene3D" id="3.20.20.70">
    <property type="entry name" value="Aldolase class I"/>
    <property type="match status" value="1"/>
</dbReference>
<dbReference type="HAMAP" id="MF_00131">
    <property type="entry name" value="Trp_synth_alpha"/>
    <property type="match status" value="1"/>
</dbReference>
<gene>
    <name evidence="9 11" type="primary">trpA</name>
    <name evidence="11" type="ORF">KJ970_18695</name>
</gene>
<feature type="active site" description="Proton acceptor" evidence="9">
    <location>
        <position position="38"/>
    </location>
</feature>
<sequence length="243" mass="25921">MTGGYPQPDKTLFIVKALEKGGADLLELGIPYSDPIADGPTIQAASQKALAAGVTVKSILGLVGELRRESTIPVILMTYLNPLLAYGEQAFFSDAVAAGVDGLLVSDLPVDERPHFWELAHESGLKCITLVAPTTPPARLPRILSRASGFVYCLTRTGVTGHGRGFADNLDRQVGLVRDHTDLPIVCGFGVRSAMDIRSIKADVDGVVLGARLLEILMESEDLTDGTAKLTRFLQELSPALGR</sequence>
<comment type="caution">
    <text evidence="11">The sequence shown here is derived from an EMBL/GenBank/DDBJ whole genome shotgun (WGS) entry which is preliminary data.</text>
</comment>
<keyword evidence="7 9" id="KW-0456">Lyase</keyword>
<dbReference type="Proteomes" id="UP000777784">
    <property type="component" value="Unassembled WGS sequence"/>
</dbReference>
<evidence type="ECO:0000256" key="8">
    <source>
        <dbReference type="ARBA" id="ARBA00049047"/>
    </source>
</evidence>